<gene>
    <name evidence="3" type="ORF">BECKH772A_GA0070896_103264</name>
    <name evidence="2" type="ORF">BECKH772B_GA0070898_103094</name>
    <name evidence="4" type="ORF">BECKH772C_GA0070978_103033</name>
</gene>
<keyword evidence="3" id="KW-0378">Hydrolase</keyword>
<sequence>MEPGQPQRYDYEYERLGTVVNFMVYGAFGRLRKVNVRDIRTPVDLVEEVKELLEIDYPDAKKVVLVWDNLNTHVPASLYKAFELAETRRLLDRLEIHYAPKQCLARRIPDIKTLSSKAKA</sequence>
<reference evidence="3" key="1">
    <citation type="submission" date="2019-02" db="EMBL/GenBank/DDBJ databases">
        <authorList>
            <person name="Gruber-Vodicka R. H."/>
            <person name="Seah K. B. B."/>
        </authorList>
    </citation>
    <scope>NUCLEOTIDE SEQUENCE</scope>
    <source>
        <strain evidence="4">BECK_SA2B12</strain>
        <strain evidence="3">BECK_SA2B15</strain>
        <strain evidence="2">BECK_SA2B20</strain>
    </source>
</reference>
<organism evidence="3">
    <name type="scientific">Candidatus Kentrum eta</name>
    <dbReference type="NCBI Taxonomy" id="2126337"/>
    <lineage>
        <taxon>Bacteria</taxon>
        <taxon>Pseudomonadati</taxon>
        <taxon>Pseudomonadota</taxon>
        <taxon>Gammaproteobacteria</taxon>
        <taxon>Candidatus Kentrum</taxon>
    </lineage>
</organism>
<accession>A0A450VF87</accession>
<evidence type="ECO:0000259" key="1">
    <source>
        <dbReference type="Pfam" id="PF13358"/>
    </source>
</evidence>
<dbReference type="EMBL" id="CAADFG010000326">
    <property type="protein sequence ID" value="VFK03444.1"/>
    <property type="molecule type" value="Genomic_DNA"/>
</dbReference>
<dbReference type="EMBL" id="CAADFI010000309">
    <property type="protein sequence ID" value="VFK02868.1"/>
    <property type="molecule type" value="Genomic_DNA"/>
</dbReference>
<dbReference type="EMBL" id="CAADFJ010000303">
    <property type="protein sequence ID" value="VFK05796.1"/>
    <property type="molecule type" value="Genomic_DNA"/>
</dbReference>
<dbReference type="GO" id="GO:0004519">
    <property type="term" value="F:endonuclease activity"/>
    <property type="evidence" value="ECO:0007669"/>
    <property type="project" value="UniProtKB-KW"/>
</dbReference>
<dbReference type="Pfam" id="PF13358">
    <property type="entry name" value="DDE_3"/>
    <property type="match status" value="1"/>
</dbReference>
<dbReference type="InterPro" id="IPR038717">
    <property type="entry name" value="Tc1-like_DDE_dom"/>
</dbReference>
<evidence type="ECO:0000313" key="4">
    <source>
        <dbReference type="EMBL" id="VFK05796.1"/>
    </source>
</evidence>
<protein>
    <submittedName>
        <fullName evidence="3">DDE superfamily endonuclease</fullName>
    </submittedName>
</protein>
<evidence type="ECO:0000313" key="3">
    <source>
        <dbReference type="EMBL" id="VFK03444.1"/>
    </source>
</evidence>
<dbReference type="AlphaFoldDB" id="A0A450VF87"/>
<proteinExistence type="predicted"/>
<keyword evidence="3" id="KW-0540">Nuclease</keyword>
<name>A0A450VF87_9GAMM</name>
<feature type="domain" description="Tc1-like transposase DDE" evidence="1">
    <location>
        <begin position="2"/>
        <end position="102"/>
    </location>
</feature>
<evidence type="ECO:0000313" key="2">
    <source>
        <dbReference type="EMBL" id="VFK02868.1"/>
    </source>
</evidence>
<keyword evidence="3" id="KW-0255">Endonuclease</keyword>